<evidence type="ECO:0000313" key="10">
    <source>
        <dbReference type="Proteomes" id="UP000248557"/>
    </source>
</evidence>
<dbReference type="Proteomes" id="UP000248557">
    <property type="component" value="Unassembled WGS sequence"/>
</dbReference>
<evidence type="ECO:0000256" key="3">
    <source>
        <dbReference type="ARBA" id="ARBA00022448"/>
    </source>
</evidence>
<feature type="transmembrane region" description="Helical" evidence="8">
    <location>
        <begin position="126"/>
        <end position="145"/>
    </location>
</feature>
<comment type="subcellular location">
    <subcellularLocation>
        <location evidence="1">Cell membrane</location>
        <topology evidence="1">Multi-pass membrane protein</topology>
    </subcellularLocation>
</comment>
<protein>
    <recommendedName>
        <fullName evidence="11">Transporter</fullName>
    </recommendedName>
</protein>
<dbReference type="AlphaFoldDB" id="A0A328Q291"/>
<dbReference type="InterPro" id="IPR038770">
    <property type="entry name" value="Na+/solute_symporter_sf"/>
</dbReference>
<feature type="transmembrane region" description="Helical" evidence="8">
    <location>
        <begin position="219"/>
        <end position="241"/>
    </location>
</feature>
<gene>
    <name evidence="9" type="ORF">CA615_07385</name>
</gene>
<organism evidence="9 10">
    <name type="scientific">Methanosphaera stadtmanae</name>
    <dbReference type="NCBI Taxonomy" id="2317"/>
    <lineage>
        <taxon>Archaea</taxon>
        <taxon>Methanobacteriati</taxon>
        <taxon>Methanobacteriota</taxon>
        <taxon>Methanomada group</taxon>
        <taxon>Methanobacteria</taxon>
        <taxon>Methanobacteriales</taxon>
        <taxon>Methanobacteriaceae</taxon>
        <taxon>Methanosphaera</taxon>
    </lineage>
</organism>
<evidence type="ECO:0000256" key="7">
    <source>
        <dbReference type="ARBA" id="ARBA00023136"/>
    </source>
</evidence>
<feature type="transmembrane region" description="Helical" evidence="8">
    <location>
        <begin position="280"/>
        <end position="299"/>
    </location>
</feature>
<dbReference type="PANTHER" id="PTHR36838">
    <property type="entry name" value="AUXIN EFFLUX CARRIER FAMILY PROTEIN"/>
    <property type="match status" value="1"/>
</dbReference>
<dbReference type="PANTHER" id="PTHR36838:SF3">
    <property type="entry name" value="TRANSPORTER AUXIN EFFLUX CARRIER EC FAMILY"/>
    <property type="match status" value="1"/>
</dbReference>
<feature type="transmembrane region" description="Helical" evidence="8">
    <location>
        <begin position="34"/>
        <end position="55"/>
    </location>
</feature>
<dbReference type="EMBL" id="NGJK01000091">
    <property type="protein sequence ID" value="RAP02465.1"/>
    <property type="molecule type" value="Genomic_DNA"/>
</dbReference>
<evidence type="ECO:0000256" key="4">
    <source>
        <dbReference type="ARBA" id="ARBA00022475"/>
    </source>
</evidence>
<dbReference type="InterPro" id="IPR004776">
    <property type="entry name" value="Mem_transp_PIN-like"/>
</dbReference>
<reference evidence="9 10" key="1">
    <citation type="submission" date="2017-05" db="EMBL/GenBank/DDBJ databases">
        <title>Host range expansion of the Methanosphaera genus to humans and monogastric animals involves recent and extensive reduction in genome content.</title>
        <authorList>
            <person name="Hoedt E.C."/>
            <person name="Volmer J.G."/>
            <person name="Parks D.H."/>
            <person name="Rosewarne C.P."/>
            <person name="Denman S.E."/>
            <person name="Mcsweeney C.S."/>
            <person name="O Cuiv P."/>
            <person name="Hugenholtz P."/>
            <person name="Tyson G.W."/>
            <person name="Morrison M."/>
        </authorList>
    </citation>
    <scope>NUCLEOTIDE SEQUENCE [LARGE SCALE GENOMIC DNA]</scope>
    <source>
        <strain evidence="9 10">PA5</strain>
    </source>
</reference>
<proteinExistence type="inferred from homology"/>
<feature type="transmembrane region" description="Helical" evidence="8">
    <location>
        <begin position="61"/>
        <end position="82"/>
    </location>
</feature>
<comment type="caution">
    <text evidence="9">The sequence shown here is derived from an EMBL/GenBank/DDBJ whole genome shotgun (WGS) entry which is preliminary data.</text>
</comment>
<keyword evidence="5 8" id="KW-0812">Transmembrane</keyword>
<feature type="transmembrane region" description="Helical" evidence="8">
    <location>
        <begin position="6"/>
        <end position="22"/>
    </location>
</feature>
<feature type="transmembrane region" description="Helical" evidence="8">
    <location>
        <begin position="94"/>
        <end position="114"/>
    </location>
</feature>
<evidence type="ECO:0000313" key="9">
    <source>
        <dbReference type="EMBL" id="RAP02465.1"/>
    </source>
</evidence>
<feature type="transmembrane region" description="Helical" evidence="8">
    <location>
        <begin position="187"/>
        <end position="207"/>
    </location>
</feature>
<feature type="transmembrane region" description="Helical" evidence="8">
    <location>
        <begin position="157"/>
        <end position="175"/>
    </location>
</feature>
<evidence type="ECO:0000256" key="5">
    <source>
        <dbReference type="ARBA" id="ARBA00022692"/>
    </source>
</evidence>
<evidence type="ECO:0008006" key="11">
    <source>
        <dbReference type="Google" id="ProtNLM"/>
    </source>
</evidence>
<comment type="similarity">
    <text evidence="2">Belongs to the auxin efflux carrier (TC 2.A.69) family.</text>
</comment>
<dbReference type="GO" id="GO:0055085">
    <property type="term" value="P:transmembrane transport"/>
    <property type="evidence" value="ECO:0007669"/>
    <property type="project" value="InterPro"/>
</dbReference>
<evidence type="ECO:0000256" key="1">
    <source>
        <dbReference type="ARBA" id="ARBA00004651"/>
    </source>
</evidence>
<sequence>MVNPIEIILIPTIMIIIGYALKRNNVLNAKDSTTLSKIVINISLPSLIFVNLSSAHINSNMAILPVASFAVSMVCMLLAYLFSRSRGYSKIKTWTLMIAAAMMNSGFIGFPITLGVFGNEGFLNAIFYDLATTVLFVMFGMILVGEFGGDKKDVVKNGLKFVPLWAVILGLLFNFSHIEMGYVLKNVFTYLGNSTTPLIMLSLGLTIDFREIKHYLKDSLLISLLRLVVSPLLMFGILSAIHLTGLAFNVAVLEAGMSTAMNALVLSITYNLDNKLMSSCIFTDVLLSLVTLTAIITFVV</sequence>
<keyword evidence="4" id="KW-1003">Cell membrane</keyword>
<dbReference type="Gene3D" id="1.20.1530.20">
    <property type="match status" value="1"/>
</dbReference>
<keyword evidence="3" id="KW-0813">Transport</keyword>
<evidence type="ECO:0000256" key="8">
    <source>
        <dbReference type="SAM" id="Phobius"/>
    </source>
</evidence>
<keyword evidence="6 8" id="KW-1133">Transmembrane helix</keyword>
<evidence type="ECO:0000256" key="2">
    <source>
        <dbReference type="ARBA" id="ARBA00010145"/>
    </source>
</evidence>
<feature type="transmembrane region" description="Helical" evidence="8">
    <location>
        <begin position="247"/>
        <end position="268"/>
    </location>
</feature>
<dbReference type="RefSeq" id="WP_112149758.1">
    <property type="nucleotide sequence ID" value="NZ_NGJK01000091.1"/>
</dbReference>
<name>A0A328Q291_9EURY</name>
<dbReference type="GO" id="GO:0005886">
    <property type="term" value="C:plasma membrane"/>
    <property type="evidence" value="ECO:0007669"/>
    <property type="project" value="UniProtKB-SubCell"/>
</dbReference>
<dbReference type="Pfam" id="PF03547">
    <property type="entry name" value="Mem_trans"/>
    <property type="match status" value="1"/>
</dbReference>
<accession>A0A328Q291</accession>
<keyword evidence="7 8" id="KW-0472">Membrane</keyword>
<evidence type="ECO:0000256" key="6">
    <source>
        <dbReference type="ARBA" id="ARBA00022989"/>
    </source>
</evidence>